<feature type="transmembrane region" description="Helical" evidence="8">
    <location>
        <begin position="263"/>
        <end position="284"/>
    </location>
</feature>
<evidence type="ECO:0000313" key="9">
    <source>
        <dbReference type="EMBL" id="NVN41214.1"/>
    </source>
</evidence>
<dbReference type="RefSeq" id="WP_176614125.1">
    <property type="nucleotide sequence ID" value="NZ_JABXXR010000101.1"/>
</dbReference>
<evidence type="ECO:0000256" key="3">
    <source>
        <dbReference type="ARBA" id="ARBA00022448"/>
    </source>
</evidence>
<dbReference type="Proteomes" id="UP000585665">
    <property type="component" value="Unassembled WGS sequence"/>
</dbReference>
<comment type="similarity">
    <text evidence="2 7">Belongs to the sodium:solute symporter (SSF) (TC 2.A.21) family.</text>
</comment>
<sequence>MASAVFAFVILLSLGIALASRRGHGHQDSRDFFVASGQFGGVLALVLAVGETYSAGSILGFPAAAYGQGTGFVLWFLGYILLAYPIGYVINPLLWRAGRRHGALTAADLFRAHFDSRGLERLIVANAILFMLPLGELQFAGLLTVMGEFPWHIPSIVLSSLAGVLTFLWLMISGIRAPAYVSIIKDVLIVVAVVLVGAAALHAMGALDHPLAALPPARPITGREQSYDISTILLQAMGFCAAPQTVSFLFTARSGRILRRNQIIMPLYMLMFPLLYCVALYAHAVHLPLASANAVFLTSARALLPGWATGLVAGACALSALVILASICLAIGPLVSHNLLHGLSDRQQQRGAKAVIATYLVFSILAAAHLSGFLVTLTSLYYLGIAQMVPGLALIAFGQRPRALAVGMGLVAGDVVAVGLSLAGQQPLGLNPGLIGLCVNLALLAVLWKHPRQAGALRDA</sequence>
<evidence type="ECO:0000313" key="10">
    <source>
        <dbReference type="Proteomes" id="UP000585665"/>
    </source>
</evidence>
<dbReference type="Gene3D" id="1.20.1730.10">
    <property type="entry name" value="Sodium/glucose cotransporter"/>
    <property type="match status" value="1"/>
</dbReference>
<dbReference type="Pfam" id="PF00474">
    <property type="entry name" value="SSF"/>
    <property type="match status" value="1"/>
</dbReference>
<evidence type="ECO:0000256" key="4">
    <source>
        <dbReference type="ARBA" id="ARBA00022692"/>
    </source>
</evidence>
<keyword evidence="6 8" id="KW-0472">Membrane</keyword>
<evidence type="ECO:0000256" key="5">
    <source>
        <dbReference type="ARBA" id="ARBA00022989"/>
    </source>
</evidence>
<dbReference type="GO" id="GO:0022857">
    <property type="term" value="F:transmembrane transporter activity"/>
    <property type="evidence" value="ECO:0007669"/>
    <property type="project" value="InterPro"/>
</dbReference>
<feature type="transmembrane region" description="Helical" evidence="8">
    <location>
        <begin position="227"/>
        <end position="251"/>
    </location>
</feature>
<dbReference type="AlphaFoldDB" id="A0A850PAW9"/>
<keyword evidence="5 8" id="KW-1133">Transmembrane helix</keyword>
<feature type="transmembrane region" description="Helical" evidence="8">
    <location>
        <begin position="356"/>
        <end position="374"/>
    </location>
</feature>
<comment type="subcellular location">
    <subcellularLocation>
        <location evidence="1">Membrane</location>
        <topology evidence="1">Multi-pass membrane protein</topology>
    </subcellularLocation>
</comment>
<dbReference type="PANTHER" id="PTHR48086:SF8">
    <property type="entry name" value="MONOCARBOXYLIC ACID PERMEASE"/>
    <property type="match status" value="1"/>
</dbReference>
<dbReference type="InterPro" id="IPR038377">
    <property type="entry name" value="Na/Glc_symporter_sf"/>
</dbReference>
<evidence type="ECO:0000256" key="8">
    <source>
        <dbReference type="SAM" id="Phobius"/>
    </source>
</evidence>
<proteinExistence type="inferred from homology"/>
<dbReference type="InterPro" id="IPR001734">
    <property type="entry name" value="Na/solute_symporter"/>
</dbReference>
<feature type="transmembrane region" description="Helical" evidence="8">
    <location>
        <begin position="404"/>
        <end position="423"/>
    </location>
</feature>
<dbReference type="PROSITE" id="PS50283">
    <property type="entry name" value="NA_SOLUT_SYMP_3"/>
    <property type="match status" value="1"/>
</dbReference>
<feature type="transmembrane region" description="Helical" evidence="8">
    <location>
        <begin position="123"/>
        <end position="145"/>
    </location>
</feature>
<keyword evidence="10" id="KW-1185">Reference proteome</keyword>
<dbReference type="InterPro" id="IPR050277">
    <property type="entry name" value="Sodium:Solute_Symporter"/>
</dbReference>
<keyword evidence="3" id="KW-0813">Transport</keyword>
<protein>
    <submittedName>
        <fullName evidence="9">Sodium:solute symporter</fullName>
    </submittedName>
</protein>
<evidence type="ECO:0000256" key="7">
    <source>
        <dbReference type="RuleBase" id="RU362091"/>
    </source>
</evidence>
<feature type="transmembrane region" description="Helical" evidence="8">
    <location>
        <begin position="187"/>
        <end position="207"/>
    </location>
</feature>
<dbReference type="PANTHER" id="PTHR48086">
    <property type="entry name" value="SODIUM/PROLINE SYMPORTER-RELATED"/>
    <property type="match status" value="1"/>
</dbReference>
<reference evidence="9 10" key="1">
    <citation type="submission" date="2020-06" db="EMBL/GenBank/DDBJ databases">
        <title>Description of novel acetic acid bacteria.</title>
        <authorList>
            <person name="Sombolestani A."/>
        </authorList>
    </citation>
    <scope>NUCLEOTIDE SEQUENCE [LARGE SCALE GENOMIC DNA]</scope>
    <source>
        <strain evidence="9 10">LMG 27010</strain>
    </source>
</reference>
<feature type="transmembrane region" description="Helical" evidence="8">
    <location>
        <begin position="429"/>
        <end position="448"/>
    </location>
</feature>
<gene>
    <name evidence="9" type="ORF">HUK82_11670</name>
</gene>
<dbReference type="EMBL" id="JABXXR010000101">
    <property type="protein sequence ID" value="NVN41214.1"/>
    <property type="molecule type" value="Genomic_DNA"/>
</dbReference>
<dbReference type="GO" id="GO:0005886">
    <property type="term" value="C:plasma membrane"/>
    <property type="evidence" value="ECO:0007669"/>
    <property type="project" value="TreeGrafter"/>
</dbReference>
<evidence type="ECO:0000256" key="1">
    <source>
        <dbReference type="ARBA" id="ARBA00004141"/>
    </source>
</evidence>
<keyword evidence="4 8" id="KW-0812">Transmembrane</keyword>
<evidence type="ECO:0000256" key="2">
    <source>
        <dbReference type="ARBA" id="ARBA00006434"/>
    </source>
</evidence>
<organism evidence="9 10">
    <name type="scientific">Ameyamaea chiangmaiensis</name>
    <dbReference type="NCBI Taxonomy" id="442969"/>
    <lineage>
        <taxon>Bacteria</taxon>
        <taxon>Pseudomonadati</taxon>
        <taxon>Pseudomonadota</taxon>
        <taxon>Alphaproteobacteria</taxon>
        <taxon>Acetobacterales</taxon>
        <taxon>Acetobacteraceae</taxon>
        <taxon>Ameyamaea</taxon>
    </lineage>
</organism>
<accession>A0A850PAW9</accession>
<evidence type="ECO:0000256" key="6">
    <source>
        <dbReference type="ARBA" id="ARBA00023136"/>
    </source>
</evidence>
<feature type="transmembrane region" description="Helical" evidence="8">
    <location>
        <begin position="151"/>
        <end position="175"/>
    </location>
</feature>
<name>A0A850PAW9_9PROT</name>
<feature type="transmembrane region" description="Helical" evidence="8">
    <location>
        <begin position="304"/>
        <end position="335"/>
    </location>
</feature>
<comment type="caution">
    <text evidence="9">The sequence shown here is derived from an EMBL/GenBank/DDBJ whole genome shotgun (WGS) entry which is preliminary data.</text>
</comment>
<feature type="transmembrane region" description="Helical" evidence="8">
    <location>
        <begin position="72"/>
        <end position="90"/>
    </location>
</feature>
<feature type="transmembrane region" description="Helical" evidence="8">
    <location>
        <begin position="380"/>
        <end position="397"/>
    </location>
</feature>